<dbReference type="GO" id="GO:0005737">
    <property type="term" value="C:cytoplasm"/>
    <property type="evidence" value="ECO:0007669"/>
    <property type="project" value="UniProtKB-SubCell"/>
</dbReference>
<dbReference type="Pfam" id="PF13424">
    <property type="entry name" value="TPR_12"/>
    <property type="match status" value="2"/>
</dbReference>
<accession>A0A6U3Q4A5</accession>
<proteinExistence type="predicted"/>
<dbReference type="SUPFAM" id="SSF81301">
    <property type="entry name" value="Nucleotidyltransferase"/>
    <property type="match status" value="1"/>
</dbReference>
<protein>
    <recommendedName>
        <fullName evidence="6">RelA/SpoT domain-containing protein</fullName>
    </recommendedName>
</protein>
<dbReference type="GO" id="GO:0015969">
    <property type="term" value="P:guanosine tetraphosphate metabolic process"/>
    <property type="evidence" value="ECO:0007669"/>
    <property type="project" value="InterPro"/>
</dbReference>
<dbReference type="GO" id="GO:0005871">
    <property type="term" value="C:kinesin complex"/>
    <property type="evidence" value="ECO:0007669"/>
    <property type="project" value="InterPro"/>
</dbReference>
<evidence type="ECO:0008006" key="6">
    <source>
        <dbReference type="Google" id="ProtNLM"/>
    </source>
</evidence>
<sequence>MSRRREIPFNGEENMTTEQAQEQSLFVLLDLESGWLSDLGSDLQANASVSEKAEHFYKNTVGFLQSKAVLDEAAERKLPRKFMDSVPSFKAEPASLQLQMPLDASDPDQMDLDALYEIASLTLPKFKLIVTNIVLKVGLDPEASIQFDQELDVPLQHLSLAPLKGRGRALEKIRTDYGGKNAKLLDIVRCSIIVHTEEELFGVAEALESESGEDDAFRVIRCKNRFKEPLFNGYRDALYTIRVPIAKDGEKMVEHCCEVQVHLSELIFHKSTSHIYYEFFRSYFSGNVEAADERMMVLERVVGAEPNDTLKETIDSSIATTDDNTTQLEALLQLLGEDNMTQYLLASLVAYRLLTVSLESTDDKSRERPITMLIRLGRLLRLAYKYDQAETVLSKTRQAASILFGSEHRLTLLACENHAILMAETRRYEESKSLHRETLETREHVLGPEDPDTLSSCQVLAIVLDKPGHYEEARPYFARAYEGRRKVLGSDHRDTLDSANGLAVIEMMNGQYDSAESIFRATIKVQKEKYGLDHAKTKWTGNNLAGLLMITGRDKEAEKLGLELGLS</sequence>
<name>A0A6U3Q4A5_9STRA</name>
<dbReference type="EMBL" id="HBGN01008011">
    <property type="protein sequence ID" value="CAD9318901.1"/>
    <property type="molecule type" value="Transcribed_RNA"/>
</dbReference>
<evidence type="ECO:0000256" key="2">
    <source>
        <dbReference type="ARBA" id="ARBA00022490"/>
    </source>
</evidence>
<evidence type="ECO:0000313" key="5">
    <source>
        <dbReference type="EMBL" id="CAD9318901.1"/>
    </source>
</evidence>
<evidence type="ECO:0000256" key="3">
    <source>
        <dbReference type="ARBA" id="ARBA00022737"/>
    </source>
</evidence>
<dbReference type="GO" id="GO:0019894">
    <property type="term" value="F:kinesin binding"/>
    <property type="evidence" value="ECO:0007669"/>
    <property type="project" value="TreeGrafter"/>
</dbReference>
<dbReference type="InterPro" id="IPR007685">
    <property type="entry name" value="RelA_SpoT"/>
</dbReference>
<dbReference type="GO" id="GO:0007018">
    <property type="term" value="P:microtubule-based movement"/>
    <property type="evidence" value="ECO:0007669"/>
    <property type="project" value="TreeGrafter"/>
</dbReference>
<dbReference type="InterPro" id="IPR011990">
    <property type="entry name" value="TPR-like_helical_dom_sf"/>
</dbReference>
<dbReference type="AlphaFoldDB" id="A0A6U3Q4A5"/>
<dbReference type="PANTHER" id="PTHR45783:SF3">
    <property type="entry name" value="KINESIN LIGHT CHAIN"/>
    <property type="match status" value="1"/>
</dbReference>
<organism evidence="5">
    <name type="scientific">Ditylum brightwellii</name>
    <dbReference type="NCBI Taxonomy" id="49249"/>
    <lineage>
        <taxon>Eukaryota</taxon>
        <taxon>Sar</taxon>
        <taxon>Stramenopiles</taxon>
        <taxon>Ochrophyta</taxon>
        <taxon>Bacillariophyta</taxon>
        <taxon>Mediophyceae</taxon>
        <taxon>Lithodesmiophycidae</taxon>
        <taxon>Lithodesmiales</taxon>
        <taxon>Lithodesmiaceae</taxon>
        <taxon>Ditylum</taxon>
    </lineage>
</organism>
<dbReference type="CDD" id="cd05399">
    <property type="entry name" value="NT_Rel-Spo_like"/>
    <property type="match status" value="1"/>
</dbReference>
<keyword evidence="2" id="KW-0963">Cytoplasm</keyword>
<dbReference type="Gene3D" id="3.30.460.10">
    <property type="entry name" value="Beta Polymerase, domain 2"/>
    <property type="match status" value="1"/>
</dbReference>
<reference evidence="5" key="1">
    <citation type="submission" date="2021-01" db="EMBL/GenBank/DDBJ databases">
        <authorList>
            <person name="Corre E."/>
            <person name="Pelletier E."/>
            <person name="Niang G."/>
            <person name="Scheremetjew M."/>
            <person name="Finn R."/>
            <person name="Kale V."/>
            <person name="Holt S."/>
            <person name="Cochrane G."/>
            <person name="Meng A."/>
            <person name="Brown T."/>
            <person name="Cohen L."/>
        </authorList>
    </citation>
    <scope>NUCLEOTIDE SEQUENCE</scope>
    <source>
        <strain evidence="5">Pop2</strain>
    </source>
</reference>
<dbReference type="Gene3D" id="1.25.40.10">
    <property type="entry name" value="Tetratricopeptide repeat domain"/>
    <property type="match status" value="1"/>
</dbReference>
<dbReference type="InterPro" id="IPR043519">
    <property type="entry name" value="NT_sf"/>
</dbReference>
<keyword evidence="3" id="KW-0677">Repeat</keyword>
<keyword evidence="4" id="KW-0802">TPR repeat</keyword>
<comment type="subcellular location">
    <subcellularLocation>
        <location evidence="1">Cytoplasm</location>
    </subcellularLocation>
</comment>
<dbReference type="PANTHER" id="PTHR45783">
    <property type="entry name" value="KINESIN LIGHT CHAIN"/>
    <property type="match status" value="1"/>
</dbReference>
<evidence type="ECO:0000256" key="4">
    <source>
        <dbReference type="ARBA" id="ARBA00022803"/>
    </source>
</evidence>
<gene>
    <name evidence="5" type="ORF">DBRI1063_LOCUS5114</name>
</gene>
<dbReference type="SUPFAM" id="SSF48452">
    <property type="entry name" value="TPR-like"/>
    <property type="match status" value="2"/>
</dbReference>
<evidence type="ECO:0000256" key="1">
    <source>
        <dbReference type="ARBA" id="ARBA00004496"/>
    </source>
</evidence>
<dbReference type="InterPro" id="IPR002151">
    <property type="entry name" value="Kinesin_light"/>
</dbReference>